<dbReference type="AlphaFoldDB" id="A0A1R3JCV9"/>
<organism evidence="2 3">
    <name type="scientific">Corchorus capsularis</name>
    <name type="common">Jute</name>
    <dbReference type="NCBI Taxonomy" id="210143"/>
    <lineage>
        <taxon>Eukaryota</taxon>
        <taxon>Viridiplantae</taxon>
        <taxon>Streptophyta</taxon>
        <taxon>Embryophyta</taxon>
        <taxon>Tracheophyta</taxon>
        <taxon>Spermatophyta</taxon>
        <taxon>Magnoliopsida</taxon>
        <taxon>eudicotyledons</taxon>
        <taxon>Gunneridae</taxon>
        <taxon>Pentapetalae</taxon>
        <taxon>rosids</taxon>
        <taxon>malvids</taxon>
        <taxon>Malvales</taxon>
        <taxon>Malvaceae</taxon>
        <taxon>Grewioideae</taxon>
        <taxon>Apeibeae</taxon>
        <taxon>Corchorus</taxon>
    </lineage>
</organism>
<feature type="region of interest" description="Disordered" evidence="1">
    <location>
        <begin position="294"/>
        <end position="319"/>
    </location>
</feature>
<dbReference type="Pfam" id="PF05623">
    <property type="entry name" value="DUF789"/>
    <property type="match status" value="1"/>
</dbReference>
<comment type="caution">
    <text evidence="2">The sequence shown here is derived from an EMBL/GenBank/DDBJ whole genome shotgun (WGS) entry which is preliminary data.</text>
</comment>
<dbReference type="OrthoDB" id="1920576at2759"/>
<dbReference type="PANTHER" id="PTHR32010">
    <property type="entry name" value="PHOTOSYSTEM II STABILITY/ASSEMBLY FACTOR HCF136, CHLOROPLASTIC"/>
    <property type="match status" value="1"/>
</dbReference>
<dbReference type="PANTHER" id="PTHR32010:SF23">
    <property type="entry name" value="IG-LIKE DOMAIN-CONTAINING PROTEIN"/>
    <property type="match status" value="1"/>
</dbReference>
<dbReference type="InterPro" id="IPR008507">
    <property type="entry name" value="DUF789"/>
</dbReference>
<proteinExistence type="predicted"/>
<keyword evidence="3" id="KW-1185">Reference proteome</keyword>
<reference evidence="2 3" key="1">
    <citation type="submission" date="2013-09" db="EMBL/GenBank/DDBJ databases">
        <title>Corchorus capsularis genome sequencing.</title>
        <authorList>
            <person name="Alam M."/>
            <person name="Haque M.S."/>
            <person name="Islam M.S."/>
            <person name="Emdad E.M."/>
            <person name="Islam M.M."/>
            <person name="Ahmed B."/>
            <person name="Halim A."/>
            <person name="Hossen Q.M.M."/>
            <person name="Hossain M.Z."/>
            <person name="Ahmed R."/>
            <person name="Khan M.M."/>
            <person name="Islam R."/>
            <person name="Rashid M.M."/>
            <person name="Khan S.A."/>
            <person name="Rahman M.S."/>
            <person name="Alam M."/>
        </authorList>
    </citation>
    <scope>NUCLEOTIDE SEQUENCE [LARGE SCALE GENOMIC DNA]</scope>
    <source>
        <strain evidence="3">cv. CVL-1</strain>
        <tissue evidence="2">Whole seedling</tissue>
    </source>
</reference>
<name>A0A1R3JCV9_COCAP</name>
<gene>
    <name evidence="2" type="ORF">CCACVL1_06793</name>
</gene>
<dbReference type="EMBL" id="AWWV01008169">
    <property type="protein sequence ID" value="OMO92636.1"/>
    <property type="molecule type" value="Genomic_DNA"/>
</dbReference>
<sequence>MLERQMKMIKETKYWVRRGPRWNGVESDPNLLEKKSLDEIRQMKFSEETKHWVRKGPRYDHVGRDSNLLVKKSLDEIMPECQMKFSEETKCWVRKGPKCDGVGRDPNLLEKKSLDEQKLCSGEAPKLENKIGIPEVHASETTNGGMIYFEEPKGTHQPIIGSQVAAETLNATYRLQLESKRAQLELGQPLAEFERFLHAASPVISFSHRCAPCAVCSVSQPTSIFLCKHQMQNNISLRALWNWYQKPGNYGLEVKTVDYNKQKGKPTEIIPFQAHFIPFLSAVQLFGKVRPEKQGGELNSSSAKTLPAKYSPKAIQPSH</sequence>
<protein>
    <submittedName>
        <fullName evidence="2">Uncharacterized protein</fullName>
    </submittedName>
</protein>
<dbReference type="Proteomes" id="UP000188268">
    <property type="component" value="Unassembled WGS sequence"/>
</dbReference>
<dbReference type="STRING" id="210143.A0A1R3JCV9"/>
<evidence type="ECO:0000256" key="1">
    <source>
        <dbReference type="SAM" id="MobiDB-lite"/>
    </source>
</evidence>
<evidence type="ECO:0000313" key="2">
    <source>
        <dbReference type="EMBL" id="OMO92636.1"/>
    </source>
</evidence>
<dbReference type="Gramene" id="OMO92636">
    <property type="protein sequence ID" value="OMO92636"/>
    <property type="gene ID" value="CCACVL1_06793"/>
</dbReference>
<accession>A0A1R3JCV9</accession>
<evidence type="ECO:0000313" key="3">
    <source>
        <dbReference type="Proteomes" id="UP000188268"/>
    </source>
</evidence>